<dbReference type="GeneID" id="19895666"/>
<name>M7PH75_PNEMU</name>
<dbReference type="RefSeq" id="XP_007873950.1">
    <property type="nucleotide sequence ID" value="XM_007875759.1"/>
</dbReference>
<dbReference type="InterPro" id="IPR018837">
    <property type="entry name" value="TF_CRF1/IFH1"/>
</dbReference>
<dbReference type="HOGENOM" id="CLU_435529_0_0_1"/>
<dbReference type="VEuPathDB" id="FungiDB:PNEG_01972"/>
<dbReference type="STRING" id="1069680.M7PH75"/>
<feature type="compositionally biased region" description="Basic and acidic residues" evidence="1">
    <location>
        <begin position="29"/>
        <end position="38"/>
    </location>
</feature>
<evidence type="ECO:0000313" key="2">
    <source>
        <dbReference type="EMBL" id="EMR09789.1"/>
    </source>
</evidence>
<dbReference type="Pfam" id="PF10380">
    <property type="entry name" value="CRF1"/>
    <property type="match status" value="1"/>
</dbReference>
<keyword evidence="3" id="KW-1185">Reference proteome</keyword>
<proteinExistence type="predicted"/>
<evidence type="ECO:0000256" key="1">
    <source>
        <dbReference type="SAM" id="MobiDB-lite"/>
    </source>
</evidence>
<dbReference type="EMBL" id="AFWA02000009">
    <property type="protein sequence ID" value="EMR09789.1"/>
    <property type="molecule type" value="Genomic_DNA"/>
</dbReference>
<organism evidence="2 3">
    <name type="scientific">Pneumocystis murina (strain B123)</name>
    <name type="common">Mouse pneumocystis pneumonia agent</name>
    <name type="synonym">Pneumocystis carinii f. sp. muris</name>
    <dbReference type="NCBI Taxonomy" id="1069680"/>
    <lineage>
        <taxon>Eukaryota</taxon>
        <taxon>Fungi</taxon>
        <taxon>Dikarya</taxon>
        <taxon>Ascomycota</taxon>
        <taxon>Taphrinomycotina</taxon>
        <taxon>Pneumocystomycetes</taxon>
        <taxon>Pneumocystaceae</taxon>
        <taxon>Pneumocystis</taxon>
    </lineage>
</organism>
<dbReference type="eggNOG" id="ENOG502QQB6">
    <property type="taxonomic scope" value="Eukaryota"/>
</dbReference>
<accession>M7PH75</accession>
<dbReference type="GO" id="GO:0060962">
    <property type="term" value="P:regulation of ribosomal protein gene transcription by RNA polymerase II"/>
    <property type="evidence" value="ECO:0007669"/>
    <property type="project" value="InterPro"/>
</dbReference>
<feature type="region of interest" description="Disordered" evidence="1">
    <location>
        <begin position="238"/>
        <end position="259"/>
    </location>
</feature>
<dbReference type="OrthoDB" id="5401119at2759"/>
<dbReference type="AlphaFoldDB" id="M7PH75"/>
<reference evidence="3" key="1">
    <citation type="journal article" date="2016" name="Nat. Commun.">
        <title>Genome analysis of three Pneumocystis species reveals adaptation mechanisms to life exclusively in mammalian hosts.</title>
        <authorList>
            <person name="Ma L."/>
            <person name="Chen Z."/>
            <person name="Huang D.W."/>
            <person name="Kutty G."/>
            <person name="Ishihara M."/>
            <person name="Wang H."/>
            <person name="Abouelleil A."/>
            <person name="Bishop L."/>
            <person name="Davey E."/>
            <person name="Deng R."/>
            <person name="Deng X."/>
            <person name="Fan L."/>
            <person name="Fantoni G."/>
            <person name="Fitzgerald M."/>
            <person name="Gogineni E."/>
            <person name="Goldberg J.M."/>
            <person name="Handley G."/>
            <person name="Hu X."/>
            <person name="Huber C."/>
            <person name="Jiao X."/>
            <person name="Jones K."/>
            <person name="Levin J.Z."/>
            <person name="Liu Y."/>
            <person name="Macdonald P."/>
            <person name="Melnikov A."/>
            <person name="Raley C."/>
            <person name="Sassi M."/>
            <person name="Sherman B.T."/>
            <person name="Song X."/>
            <person name="Sykes S."/>
            <person name="Tran B."/>
            <person name="Walsh L."/>
            <person name="Xia Y."/>
            <person name="Yang J."/>
            <person name="Young S."/>
            <person name="Zeng Q."/>
            <person name="Zheng X."/>
            <person name="Stephens R."/>
            <person name="Nusbaum C."/>
            <person name="Birren B.W."/>
            <person name="Azadi P."/>
            <person name="Lempicki R.A."/>
            <person name="Cuomo C.A."/>
            <person name="Kovacs J.A."/>
        </authorList>
    </citation>
    <scope>NUCLEOTIDE SEQUENCE [LARGE SCALE GENOMIC DNA]</scope>
    <source>
        <strain evidence="3">B123</strain>
    </source>
</reference>
<evidence type="ECO:0000313" key="3">
    <source>
        <dbReference type="Proteomes" id="UP000011958"/>
    </source>
</evidence>
<sequence>MKKKKQRSSSDKEVFNVRNRLGSTLPPGRHHEEEKENKEITSFALRDMFLSLENEEDEGWINRGKEVGGVSKESYLIKYGNNVERIDMNEICSTYNGKRIQEFSIPKSLERQKQPRLQSYDKQILSIPNHKNNIKESHLILNKLSQGHYSNGSSNACCDISDEVVVCNNFSFNKKVWKKGLLSGAKGHNSVETNGSNLDSEERENIFRSKISKNNFFNELSDLDYYDDDGIFYFDDSSSSTSSFKESDERNYRNTLSTDGSEVEKPCSILVKEDKNSQVYHDGSRTQISYSNDEDLFLSGDFQDESSYIPFFRTQTYEEYNSSDDIWSFYTSSLFSETNDTNDIKDINSIPDKPFFENNFDISNEKGYTTDEDQNFIVKKKNQEKKVEVSDNNFEKEHSCFTETNDHTMALHNSKTSKSSKKENLNIETVSTNSSSNSGTTTSNALNKPPILGTWTRDLKRPIGIIDGISTNVINPVTSSCTILSPTSNLSPLSIPSLDDILDTSAFVQLSSSNSSSSITKNYLSDFYRWDKIPIGTFRRHQQRFMNTRDELIKGEWYVLTNKSRKQRSNVPILGTTVRHKKKKLKKKRNKNKLKANIELFEEDKEVEMEHCGLGLGPQLSPLFNGLS</sequence>
<comment type="caution">
    <text evidence="2">The sequence shown here is derived from an EMBL/GenBank/DDBJ whole genome shotgun (WGS) entry which is preliminary data.</text>
</comment>
<feature type="region of interest" description="Disordered" evidence="1">
    <location>
        <begin position="1"/>
        <end position="38"/>
    </location>
</feature>
<dbReference type="GO" id="GO:0003712">
    <property type="term" value="F:transcription coregulator activity"/>
    <property type="evidence" value="ECO:0007669"/>
    <property type="project" value="InterPro"/>
</dbReference>
<dbReference type="Proteomes" id="UP000011958">
    <property type="component" value="Unassembled WGS sequence"/>
</dbReference>
<gene>
    <name evidence="2" type="ORF">PNEG_01972</name>
</gene>
<protein>
    <submittedName>
        <fullName evidence="2">Uncharacterized protein</fullName>
    </submittedName>
</protein>